<accession>A0AAV6JBY1</accession>
<keyword evidence="3" id="KW-1185">Reference proteome</keyword>
<comment type="caution">
    <text evidence="2">The sequence shown here is derived from an EMBL/GenBank/DDBJ whole genome shotgun (WGS) entry which is preliminary data.</text>
</comment>
<protein>
    <recommendedName>
        <fullName evidence="1">F-box associated beta-propeller type 1 domain-containing protein</fullName>
    </recommendedName>
</protein>
<name>A0AAV6JBY1_9ERIC</name>
<evidence type="ECO:0000313" key="2">
    <source>
        <dbReference type="EMBL" id="KAG5538253.1"/>
    </source>
</evidence>
<dbReference type="AlphaFoldDB" id="A0AAV6JBY1"/>
<evidence type="ECO:0000313" key="3">
    <source>
        <dbReference type="Proteomes" id="UP000823749"/>
    </source>
</evidence>
<dbReference type="Pfam" id="PF07734">
    <property type="entry name" value="FBA_1"/>
    <property type="match status" value="1"/>
</dbReference>
<dbReference type="InterPro" id="IPR006527">
    <property type="entry name" value="F-box-assoc_dom_typ1"/>
</dbReference>
<proteinExistence type="predicted"/>
<organism evidence="2 3">
    <name type="scientific">Rhododendron griersonianum</name>
    <dbReference type="NCBI Taxonomy" id="479676"/>
    <lineage>
        <taxon>Eukaryota</taxon>
        <taxon>Viridiplantae</taxon>
        <taxon>Streptophyta</taxon>
        <taxon>Embryophyta</taxon>
        <taxon>Tracheophyta</taxon>
        <taxon>Spermatophyta</taxon>
        <taxon>Magnoliopsida</taxon>
        <taxon>eudicotyledons</taxon>
        <taxon>Gunneridae</taxon>
        <taxon>Pentapetalae</taxon>
        <taxon>asterids</taxon>
        <taxon>Ericales</taxon>
        <taxon>Ericaceae</taxon>
        <taxon>Ericoideae</taxon>
        <taxon>Rhodoreae</taxon>
        <taxon>Rhododendron</taxon>
    </lineage>
</organism>
<dbReference type="SUPFAM" id="SSF117281">
    <property type="entry name" value="Kelch motif"/>
    <property type="match status" value="1"/>
</dbReference>
<dbReference type="NCBIfam" id="TIGR01640">
    <property type="entry name" value="F_box_assoc_1"/>
    <property type="match status" value="1"/>
</dbReference>
<dbReference type="EMBL" id="JACTNZ010000007">
    <property type="protein sequence ID" value="KAG5538253.1"/>
    <property type="molecule type" value="Genomic_DNA"/>
</dbReference>
<dbReference type="InterPro" id="IPR015915">
    <property type="entry name" value="Kelch-typ_b-propeller"/>
</dbReference>
<gene>
    <name evidence="2" type="ORF">RHGRI_018993</name>
</gene>
<dbReference type="Proteomes" id="UP000823749">
    <property type="component" value="Chromosome 7"/>
</dbReference>
<sequence length="100" mass="11516">MIVGKCKKLPNSHLTHLYRDSYSHVVVGFGFVLETNDFKVVQIMYDGDSDDFPDVWVYSIEFNTWRKIEAIAPCSMTRFSSSNVYVNGAVHWLACKNYVI</sequence>
<reference evidence="2" key="1">
    <citation type="submission" date="2020-08" db="EMBL/GenBank/DDBJ databases">
        <title>Plant Genome Project.</title>
        <authorList>
            <person name="Zhang R.-G."/>
        </authorList>
    </citation>
    <scope>NUCLEOTIDE SEQUENCE</scope>
    <source>
        <strain evidence="2">WSP0</strain>
        <tissue evidence="2">Leaf</tissue>
    </source>
</reference>
<dbReference type="InterPro" id="IPR017451">
    <property type="entry name" value="F-box-assoc_interact_dom"/>
</dbReference>
<evidence type="ECO:0000259" key="1">
    <source>
        <dbReference type="Pfam" id="PF07734"/>
    </source>
</evidence>
<feature type="domain" description="F-box associated beta-propeller type 1" evidence="1">
    <location>
        <begin position="23"/>
        <end position="96"/>
    </location>
</feature>